<keyword evidence="1" id="KW-0472">Membrane</keyword>
<evidence type="ECO:0000259" key="5">
    <source>
        <dbReference type="Pfam" id="PF08479"/>
    </source>
</evidence>
<keyword evidence="1" id="KW-1134">Transmembrane beta strand</keyword>
<gene>
    <name evidence="6" type="ORF">MNBD_GAMMA08-1876</name>
</gene>
<name>A0A3B0XEM1_9ZZZZ</name>
<dbReference type="EMBL" id="UOFH01000188">
    <property type="protein sequence ID" value="VAW61567.1"/>
    <property type="molecule type" value="Genomic_DNA"/>
</dbReference>
<dbReference type="Gene3D" id="2.40.160.50">
    <property type="entry name" value="membrane protein fhac: a member of the omp85/tpsb transporter family"/>
    <property type="match status" value="1"/>
</dbReference>
<dbReference type="Gene3D" id="3.10.20.310">
    <property type="entry name" value="membrane protein fhac"/>
    <property type="match status" value="1"/>
</dbReference>
<sequence length="626" mass="71018">MRIQGYIAFLICYLIPYSTHAGIVEMPDIEEAPTLYGKSVFENYNIPSTVNRSLDPTSGPRLWVKEIRIQGLENFPELGIRRDEITAFIEVRRYNIMREDEVKEHGFTEKEVTEVMTLLNQLDVETNYEHVSEPELQRFIWLVREQKERRGLSLGQIEGLAGDVQNYYHEHGLKLAVAYVPRQSMRDGVLIIEVLNGKLGATTVEDNSLYDDATIINPFNDILTDPVTFERIEERMFLINDYPGINITGTFQPGEQIGDSTLALKAISENAYQSTLRLDNHGSELTGEIRAFADFQWNNPLGIADRFNLAVLQSTSPDNAIYGLIGYRIPLFSPRWYLSLSTSTNQFTLNQAQNNTGSVNQFGLIGRTTQQNIDISYTFKRSREASLWFQLISDRIETELTSDEFANFELVDEIENLRLSMQFDILDSERKMLHLGSVTATSGNFVSGVGARDESYSTLNADYTLLTFVPLKWFDTTTRLLFKSELQFTDSSLPAAEQNAIASPTTVRAYPINQFSADTSLYLGVEWVFNTPELFKFNSLRVRDIHQKIQPIFFVDAASGIQNTTTEADDIEATLIDAGFGFQYGFGSHISGNLLFAFPLSENFNTSSITVPDDNLKIVFDFQYRI</sequence>
<accession>A0A3B0XEM1</accession>
<keyword evidence="3" id="KW-0998">Cell outer membrane</keyword>
<dbReference type="PANTHER" id="PTHR34597">
    <property type="entry name" value="SLR1661 PROTEIN"/>
    <property type="match status" value="1"/>
</dbReference>
<evidence type="ECO:0000256" key="3">
    <source>
        <dbReference type="ARBA" id="ARBA00023237"/>
    </source>
</evidence>
<keyword evidence="2" id="KW-0812">Transmembrane</keyword>
<feature type="domain" description="Polypeptide-transport-associated ShlB-type" evidence="5">
    <location>
        <begin position="145"/>
        <end position="197"/>
    </location>
</feature>
<dbReference type="InterPro" id="IPR005565">
    <property type="entry name" value="Hemolysn_activator_HlyB_C"/>
</dbReference>
<dbReference type="Pfam" id="PF08479">
    <property type="entry name" value="POTRA_2"/>
    <property type="match status" value="1"/>
</dbReference>
<feature type="domain" description="Haemolysin activator HlyB C-terminal" evidence="4">
    <location>
        <begin position="258"/>
        <end position="523"/>
    </location>
</feature>
<evidence type="ECO:0000313" key="6">
    <source>
        <dbReference type="EMBL" id="VAW61567.1"/>
    </source>
</evidence>
<dbReference type="GO" id="GO:0008320">
    <property type="term" value="F:protein transmembrane transporter activity"/>
    <property type="evidence" value="ECO:0007669"/>
    <property type="project" value="TreeGrafter"/>
</dbReference>
<dbReference type="AlphaFoldDB" id="A0A3B0XEM1"/>
<reference evidence="6" key="1">
    <citation type="submission" date="2018-06" db="EMBL/GenBank/DDBJ databases">
        <authorList>
            <person name="Zhirakovskaya E."/>
        </authorList>
    </citation>
    <scope>NUCLEOTIDE SEQUENCE</scope>
</reference>
<dbReference type="GO" id="GO:0046819">
    <property type="term" value="P:protein secretion by the type V secretion system"/>
    <property type="evidence" value="ECO:0007669"/>
    <property type="project" value="TreeGrafter"/>
</dbReference>
<evidence type="ECO:0000256" key="2">
    <source>
        <dbReference type="ARBA" id="ARBA00022692"/>
    </source>
</evidence>
<evidence type="ECO:0000256" key="1">
    <source>
        <dbReference type="ARBA" id="ARBA00022452"/>
    </source>
</evidence>
<protein>
    <recommendedName>
        <fullName evidence="7">Hemolysin activator protein, HlyB family</fullName>
    </recommendedName>
</protein>
<dbReference type="PANTHER" id="PTHR34597:SF3">
    <property type="entry name" value="OUTER MEMBRANE TRANSPORTER CDIB"/>
    <property type="match status" value="1"/>
</dbReference>
<dbReference type="InterPro" id="IPR051544">
    <property type="entry name" value="TPS_OM_transporter"/>
</dbReference>
<evidence type="ECO:0000259" key="4">
    <source>
        <dbReference type="Pfam" id="PF03865"/>
    </source>
</evidence>
<proteinExistence type="predicted"/>
<dbReference type="GO" id="GO:0098046">
    <property type="term" value="C:type V protein secretion system complex"/>
    <property type="evidence" value="ECO:0007669"/>
    <property type="project" value="TreeGrafter"/>
</dbReference>
<organism evidence="6">
    <name type="scientific">hydrothermal vent metagenome</name>
    <dbReference type="NCBI Taxonomy" id="652676"/>
    <lineage>
        <taxon>unclassified sequences</taxon>
        <taxon>metagenomes</taxon>
        <taxon>ecological metagenomes</taxon>
    </lineage>
</organism>
<evidence type="ECO:0008006" key="7">
    <source>
        <dbReference type="Google" id="ProtNLM"/>
    </source>
</evidence>
<dbReference type="Pfam" id="PF03865">
    <property type="entry name" value="ShlB"/>
    <property type="match status" value="1"/>
</dbReference>
<dbReference type="InterPro" id="IPR013686">
    <property type="entry name" value="Polypept-transport_assoc_ShlB"/>
</dbReference>